<feature type="transmembrane region" description="Helical" evidence="1">
    <location>
        <begin position="336"/>
        <end position="353"/>
    </location>
</feature>
<keyword evidence="1" id="KW-0472">Membrane</keyword>
<feature type="transmembrane region" description="Helical" evidence="1">
    <location>
        <begin position="275"/>
        <end position="295"/>
    </location>
</feature>
<keyword evidence="1" id="KW-0812">Transmembrane</keyword>
<feature type="domain" description="Acyltransferase 3" evidence="2">
    <location>
        <begin position="13"/>
        <end position="353"/>
    </location>
</feature>
<evidence type="ECO:0008006" key="6">
    <source>
        <dbReference type="Google" id="ProtNLM"/>
    </source>
</evidence>
<dbReference type="Pfam" id="PF01757">
    <property type="entry name" value="Acyl_transf_3"/>
    <property type="match status" value="1"/>
</dbReference>
<dbReference type="GO" id="GO:0016747">
    <property type="term" value="F:acyltransferase activity, transferring groups other than amino-acyl groups"/>
    <property type="evidence" value="ECO:0007669"/>
    <property type="project" value="InterPro"/>
</dbReference>
<feature type="transmembrane region" description="Helical" evidence="1">
    <location>
        <begin position="216"/>
        <end position="232"/>
    </location>
</feature>
<feature type="transmembrane region" description="Helical" evidence="1">
    <location>
        <begin position="12"/>
        <end position="31"/>
    </location>
</feature>
<name>A0AA39IGH1_9BILA</name>
<keyword evidence="5" id="KW-1185">Reference proteome</keyword>
<keyword evidence="1" id="KW-1133">Transmembrane helix</keyword>
<reference evidence="4" key="1">
    <citation type="submission" date="2023-06" db="EMBL/GenBank/DDBJ databases">
        <title>Genomic analysis of the entomopathogenic nematode Steinernema hermaphroditum.</title>
        <authorList>
            <person name="Schwarz E.M."/>
            <person name="Heppert J.K."/>
            <person name="Baniya A."/>
            <person name="Schwartz H.T."/>
            <person name="Tan C.-H."/>
            <person name="Antoshechkin I."/>
            <person name="Sternberg P.W."/>
            <person name="Goodrich-Blair H."/>
            <person name="Dillman A.R."/>
        </authorList>
    </citation>
    <scope>NUCLEOTIDE SEQUENCE</scope>
    <source>
        <strain evidence="4">PS9179</strain>
        <tissue evidence="4">Whole animal</tissue>
    </source>
</reference>
<proteinExistence type="predicted"/>
<feature type="domain" description="SGNH" evidence="3">
    <location>
        <begin position="437"/>
        <end position="651"/>
    </location>
</feature>
<feature type="transmembrane region" description="Helical" evidence="1">
    <location>
        <begin position="37"/>
        <end position="54"/>
    </location>
</feature>
<comment type="caution">
    <text evidence="4">The sequence shown here is derived from an EMBL/GenBank/DDBJ whole genome shotgun (WGS) entry which is preliminary data.</text>
</comment>
<evidence type="ECO:0000313" key="5">
    <source>
        <dbReference type="Proteomes" id="UP001175271"/>
    </source>
</evidence>
<feature type="transmembrane region" description="Helical" evidence="1">
    <location>
        <begin position="135"/>
        <end position="160"/>
    </location>
</feature>
<dbReference type="Proteomes" id="UP001175271">
    <property type="component" value="Unassembled WGS sequence"/>
</dbReference>
<sequence length="659" mass="76569">MHKRNMPKERRLDLQGIRGYAILLVVLFHLWPKGFPNGFIGVDIFFVMSGYFMSSHYGCKTIDVKSHLDFYSRRLCRVLPLYYFIFPPVLYFAKRHFVDDDFAALEKELRWALALGTNIKNLFEWKTYFSRVESIAYLVHTWSLCCEIQYYLLAPALFFFERRKRPVGVAALLAVSATSLFLHVSLDGSWSYEILFSRIWQFQCGYLAFRLENLESPAISLFSIIALHLFFLPIRVPQLATRLVGSALAVLLISQHETSKKSPATFLLTNRAITYLGDLSYAWYLFHWIVMVFVYYTNAEMHFGEKLQVLFISLGISIFVHHTLEKPLLKDRFSSFLFTLLCFATTVYVAFFLRRECDRSFVLKNYPCPVSAPSTYWSNWTYINPCAPYSTRVKQAIKLNARYIDKNWYPPHYTEPNEADFNNCERFWQWQGHVDGNGSLKVLVIGNSYSVKLIPAITTVLYGRYSVLENFMVSGCEPLINDVESDSCCAQLTRFMFRKVKDMRPDLLFVIQRYSSAFSKKPFDTVNDTLVHLANSRLATLQNHTKLIFLSGPMPMFDMSIGPEVARRLKMDLPLDSLFFTRDLNSKLHENTKLRLASLKCPKCRQIDMLYPFCGPSGHICRLYDEESKLALYEDGMHMSHRASELMIPHLQDMLDTDK</sequence>
<organism evidence="4 5">
    <name type="scientific">Steinernema hermaphroditum</name>
    <dbReference type="NCBI Taxonomy" id="289476"/>
    <lineage>
        <taxon>Eukaryota</taxon>
        <taxon>Metazoa</taxon>
        <taxon>Ecdysozoa</taxon>
        <taxon>Nematoda</taxon>
        <taxon>Chromadorea</taxon>
        <taxon>Rhabditida</taxon>
        <taxon>Tylenchina</taxon>
        <taxon>Panagrolaimomorpha</taxon>
        <taxon>Strongyloidoidea</taxon>
        <taxon>Steinernematidae</taxon>
        <taxon>Steinernema</taxon>
    </lineage>
</organism>
<dbReference type="PANTHER" id="PTHR23028">
    <property type="entry name" value="ACETYLTRANSFERASE"/>
    <property type="match status" value="1"/>
</dbReference>
<dbReference type="InterPro" id="IPR050879">
    <property type="entry name" value="Acyltransferase_3"/>
</dbReference>
<dbReference type="Pfam" id="PF19040">
    <property type="entry name" value="SGNH"/>
    <property type="match status" value="1"/>
</dbReference>
<evidence type="ECO:0000313" key="4">
    <source>
        <dbReference type="EMBL" id="KAK0423922.1"/>
    </source>
</evidence>
<protein>
    <recommendedName>
        <fullName evidence="6">Acyltransferase 3 domain-containing protein</fullName>
    </recommendedName>
</protein>
<dbReference type="AlphaFoldDB" id="A0AA39IGH1"/>
<dbReference type="EMBL" id="JAUCMV010000001">
    <property type="protein sequence ID" value="KAK0423922.1"/>
    <property type="molecule type" value="Genomic_DNA"/>
</dbReference>
<evidence type="ECO:0000259" key="3">
    <source>
        <dbReference type="Pfam" id="PF19040"/>
    </source>
</evidence>
<dbReference type="GO" id="GO:0016020">
    <property type="term" value="C:membrane"/>
    <property type="evidence" value="ECO:0007669"/>
    <property type="project" value="TreeGrafter"/>
</dbReference>
<dbReference type="InterPro" id="IPR043968">
    <property type="entry name" value="SGNH"/>
</dbReference>
<feature type="transmembrane region" description="Helical" evidence="1">
    <location>
        <begin position="75"/>
        <end position="93"/>
    </location>
</feature>
<gene>
    <name evidence="4" type="ORF">QR680_008407</name>
</gene>
<evidence type="ECO:0000259" key="2">
    <source>
        <dbReference type="Pfam" id="PF01757"/>
    </source>
</evidence>
<evidence type="ECO:0000256" key="1">
    <source>
        <dbReference type="SAM" id="Phobius"/>
    </source>
</evidence>
<dbReference type="PANTHER" id="PTHR23028:SF53">
    <property type="entry name" value="ACYL_TRANSF_3 DOMAIN-CONTAINING PROTEIN"/>
    <property type="match status" value="1"/>
</dbReference>
<accession>A0AA39IGH1</accession>
<feature type="transmembrane region" description="Helical" evidence="1">
    <location>
        <begin position="167"/>
        <end position="186"/>
    </location>
</feature>
<feature type="transmembrane region" description="Helical" evidence="1">
    <location>
        <begin position="307"/>
        <end position="324"/>
    </location>
</feature>
<dbReference type="InterPro" id="IPR002656">
    <property type="entry name" value="Acyl_transf_3_dom"/>
</dbReference>
<dbReference type="GO" id="GO:0000271">
    <property type="term" value="P:polysaccharide biosynthetic process"/>
    <property type="evidence" value="ECO:0007669"/>
    <property type="project" value="TreeGrafter"/>
</dbReference>